<evidence type="ECO:0000256" key="6">
    <source>
        <dbReference type="ARBA" id="ARBA00023141"/>
    </source>
</evidence>
<comment type="similarity">
    <text evidence="9 10">Belongs to the TrpA family.</text>
</comment>
<dbReference type="Proteomes" id="UP000366872">
    <property type="component" value="Unassembled WGS sequence"/>
</dbReference>
<evidence type="ECO:0000256" key="2">
    <source>
        <dbReference type="ARBA" id="ARBA00004733"/>
    </source>
</evidence>
<evidence type="ECO:0000256" key="7">
    <source>
        <dbReference type="ARBA" id="ARBA00023239"/>
    </source>
</evidence>
<evidence type="ECO:0000256" key="10">
    <source>
        <dbReference type="RuleBase" id="RU003662"/>
    </source>
</evidence>
<organism evidence="11 12">
    <name type="scientific">Pontiella desulfatans</name>
    <dbReference type="NCBI Taxonomy" id="2750659"/>
    <lineage>
        <taxon>Bacteria</taxon>
        <taxon>Pseudomonadati</taxon>
        <taxon>Kiritimatiellota</taxon>
        <taxon>Kiritimatiellia</taxon>
        <taxon>Kiritimatiellales</taxon>
        <taxon>Pontiellaceae</taxon>
        <taxon>Pontiella</taxon>
    </lineage>
</organism>
<gene>
    <name evidence="9 11" type="primary">trpA</name>
    <name evidence="11" type="ORF">PDESU_00873</name>
</gene>
<evidence type="ECO:0000256" key="8">
    <source>
        <dbReference type="ARBA" id="ARBA00049047"/>
    </source>
</evidence>
<evidence type="ECO:0000256" key="3">
    <source>
        <dbReference type="ARBA" id="ARBA00011270"/>
    </source>
</evidence>
<feature type="active site" description="Proton acceptor" evidence="9">
    <location>
        <position position="51"/>
    </location>
</feature>
<dbReference type="InterPro" id="IPR018204">
    <property type="entry name" value="Trp_synthase_alpha_AS"/>
</dbReference>
<comment type="function">
    <text evidence="1 9">The alpha subunit is responsible for the aldol cleavage of indoleglycerol phosphate to indole and glyceraldehyde 3-phosphate.</text>
</comment>
<dbReference type="InterPro" id="IPR013785">
    <property type="entry name" value="Aldolase_TIM"/>
</dbReference>
<keyword evidence="4 9" id="KW-0028">Amino-acid biosynthesis</keyword>
<evidence type="ECO:0000313" key="11">
    <source>
        <dbReference type="EMBL" id="VGO12322.1"/>
    </source>
</evidence>
<dbReference type="InterPro" id="IPR002028">
    <property type="entry name" value="Trp_synthase_suA"/>
</dbReference>
<dbReference type="EMBL" id="CAAHFG010000001">
    <property type="protein sequence ID" value="VGO12322.1"/>
    <property type="molecule type" value="Genomic_DNA"/>
</dbReference>
<reference evidence="11 12" key="1">
    <citation type="submission" date="2019-04" db="EMBL/GenBank/DDBJ databases">
        <authorList>
            <person name="Van Vliet M D."/>
        </authorList>
    </citation>
    <scope>NUCLEOTIDE SEQUENCE [LARGE SCALE GENOMIC DNA]</scope>
    <source>
        <strain evidence="11 12">F1</strain>
    </source>
</reference>
<dbReference type="GO" id="GO:0004834">
    <property type="term" value="F:tryptophan synthase activity"/>
    <property type="evidence" value="ECO:0007669"/>
    <property type="project" value="UniProtKB-UniRule"/>
</dbReference>
<keyword evidence="7 9" id="KW-0456">Lyase</keyword>
<proteinExistence type="inferred from homology"/>
<dbReference type="Gene3D" id="3.20.20.70">
    <property type="entry name" value="Aldolase class I"/>
    <property type="match status" value="1"/>
</dbReference>
<dbReference type="SUPFAM" id="SSF51366">
    <property type="entry name" value="Ribulose-phoshate binding barrel"/>
    <property type="match status" value="1"/>
</dbReference>
<accession>A0A6C2TXK3</accession>
<feature type="active site" description="Proton acceptor" evidence="9">
    <location>
        <position position="62"/>
    </location>
</feature>
<dbReference type="UniPathway" id="UPA00035">
    <property type="reaction ID" value="UER00044"/>
</dbReference>
<dbReference type="Pfam" id="PF00290">
    <property type="entry name" value="Trp_syntA"/>
    <property type="match status" value="1"/>
</dbReference>
<name>A0A6C2TXK3_PONDE</name>
<evidence type="ECO:0000256" key="5">
    <source>
        <dbReference type="ARBA" id="ARBA00022822"/>
    </source>
</evidence>
<keyword evidence="5 9" id="KW-0822">Tryptophan biosynthesis</keyword>
<dbReference type="PANTHER" id="PTHR43406">
    <property type="entry name" value="TRYPTOPHAN SYNTHASE, ALPHA CHAIN"/>
    <property type="match status" value="1"/>
</dbReference>
<dbReference type="HAMAP" id="MF_00131">
    <property type="entry name" value="Trp_synth_alpha"/>
    <property type="match status" value="1"/>
</dbReference>
<keyword evidence="6 9" id="KW-0057">Aromatic amino acid biosynthesis</keyword>
<dbReference type="GO" id="GO:0005829">
    <property type="term" value="C:cytosol"/>
    <property type="evidence" value="ECO:0007669"/>
    <property type="project" value="TreeGrafter"/>
</dbReference>
<dbReference type="AlphaFoldDB" id="A0A6C2TXK3"/>
<dbReference type="NCBIfam" id="TIGR00262">
    <property type="entry name" value="trpA"/>
    <property type="match status" value="1"/>
</dbReference>
<dbReference type="PROSITE" id="PS00167">
    <property type="entry name" value="TRP_SYNTHASE_ALPHA"/>
    <property type="match status" value="1"/>
</dbReference>
<comment type="subunit">
    <text evidence="3 9">Tetramer of two alpha and two beta chains.</text>
</comment>
<sequence length="268" mass="28648">MKKTRIDRKFADLKKQGKKGFIAYLSAGDPNLEDTVDIVLRLEEAGVDLIELGLPFSDPLADGRVNQEAATRALDAGSTFDGVMACVAKIREQSEIPMIFYAYMNPLLSRGYEASIRAAAEAGIDGFLLLDLPLEEEAPYRKALSDNGLNSIKLITPTTPDERIEKIVKRANGFIYCVSREGVTGVQDEIAEGAGALVQRIKDHSAQTVALGFGIGTPDQARDAAGLSDAVVVGSAIVNAFHNNPHTAEGRATAAAFVKQMVDAVKAV</sequence>
<evidence type="ECO:0000256" key="1">
    <source>
        <dbReference type="ARBA" id="ARBA00003365"/>
    </source>
</evidence>
<comment type="pathway">
    <text evidence="2 9">Amino-acid biosynthesis; L-tryptophan biosynthesis; L-tryptophan from chorismate: step 5/5.</text>
</comment>
<dbReference type="CDD" id="cd04724">
    <property type="entry name" value="Tryptophan_synthase_alpha"/>
    <property type="match status" value="1"/>
</dbReference>
<protein>
    <recommendedName>
        <fullName evidence="9">Tryptophan synthase alpha chain</fullName>
        <ecNumber evidence="9">4.2.1.20</ecNumber>
    </recommendedName>
</protein>
<evidence type="ECO:0000256" key="9">
    <source>
        <dbReference type="HAMAP-Rule" id="MF_00131"/>
    </source>
</evidence>
<dbReference type="FunFam" id="3.20.20.70:FF:000037">
    <property type="entry name" value="Tryptophan synthase alpha chain"/>
    <property type="match status" value="1"/>
</dbReference>
<evidence type="ECO:0000313" key="12">
    <source>
        <dbReference type="Proteomes" id="UP000366872"/>
    </source>
</evidence>
<dbReference type="InterPro" id="IPR011060">
    <property type="entry name" value="RibuloseP-bd_barrel"/>
</dbReference>
<dbReference type="RefSeq" id="WP_136077997.1">
    <property type="nucleotide sequence ID" value="NZ_CAAHFG010000001.1"/>
</dbReference>
<dbReference type="PANTHER" id="PTHR43406:SF1">
    <property type="entry name" value="TRYPTOPHAN SYNTHASE ALPHA CHAIN, CHLOROPLASTIC"/>
    <property type="match status" value="1"/>
</dbReference>
<evidence type="ECO:0000256" key="4">
    <source>
        <dbReference type="ARBA" id="ARBA00022605"/>
    </source>
</evidence>
<dbReference type="EC" id="4.2.1.20" evidence="9"/>
<comment type="catalytic activity">
    <reaction evidence="8 9">
        <text>(1S,2R)-1-C-(indol-3-yl)glycerol 3-phosphate + L-serine = D-glyceraldehyde 3-phosphate + L-tryptophan + H2O</text>
        <dbReference type="Rhea" id="RHEA:10532"/>
        <dbReference type="ChEBI" id="CHEBI:15377"/>
        <dbReference type="ChEBI" id="CHEBI:33384"/>
        <dbReference type="ChEBI" id="CHEBI:57912"/>
        <dbReference type="ChEBI" id="CHEBI:58866"/>
        <dbReference type="ChEBI" id="CHEBI:59776"/>
        <dbReference type="EC" id="4.2.1.20"/>
    </reaction>
</comment>
<keyword evidence="12" id="KW-1185">Reference proteome</keyword>